<dbReference type="PRINTS" id="PR00344">
    <property type="entry name" value="BCTRLSENSOR"/>
</dbReference>
<feature type="domain" description="Histidine kinase" evidence="10">
    <location>
        <begin position="295"/>
        <end position="501"/>
    </location>
</feature>
<keyword evidence="12" id="KW-1185">Reference proteome</keyword>
<dbReference type="InterPro" id="IPR036097">
    <property type="entry name" value="HisK_dim/P_sf"/>
</dbReference>
<dbReference type="CDD" id="cd00082">
    <property type="entry name" value="HisKA"/>
    <property type="match status" value="1"/>
</dbReference>
<evidence type="ECO:0000256" key="8">
    <source>
        <dbReference type="ARBA" id="ARBA00023012"/>
    </source>
</evidence>
<feature type="transmembrane region" description="Helical" evidence="9">
    <location>
        <begin position="67"/>
        <end position="87"/>
    </location>
</feature>
<sequence length="501" mass="54222">MSADFLSMRLTCACVVPGSTGDAWGRELSAGLSARMSAGGGDGAMTGTRRERRATPVLLRPFNLSRWFALIGLLSIASISAIAGYLISDFVTERMVRQEGQLTMEMVENLVMTEQSMRKLLVDREPVSVAEPGGAFSHLALMPGVLRANLYDTSRRILWSSEAELIGQQFGANEELDEALAGQLVAHGKRHEVREKAEHMHLARAANFFVEIYLPVRDADGKVLGAIELYKNPVALFNALQQLNRNIAFGAALAGLFLYVALFGMVRRADLLISEQQRRLVDAETLAVVGEMSSAVAHGIRNPLASIRSSAELILVTDEETGREAAGDIISESDRLEAWVRELLSYSRPLDEKAGAVSLAPIVARCVEEFGRELHRRHITASLQMPPQAPAVHGDPLLLAQVLHSLVANAIEAIQADGRLEIGCESVRGGRHVVLTVRDSGPGMTVEQLQRVGKPFYTTKTQGLGVGLALARRIVERYGGTMEIDSAPGCGTAVHLTLTCA</sequence>
<dbReference type="GO" id="GO:0005524">
    <property type="term" value="F:ATP binding"/>
    <property type="evidence" value="ECO:0007669"/>
    <property type="project" value="UniProtKB-KW"/>
</dbReference>
<keyword evidence="9" id="KW-0812">Transmembrane</keyword>
<evidence type="ECO:0000259" key="10">
    <source>
        <dbReference type="PROSITE" id="PS50109"/>
    </source>
</evidence>
<comment type="catalytic activity">
    <reaction evidence="1">
        <text>ATP + protein L-histidine = ADP + protein N-phospho-L-histidine.</text>
        <dbReference type="EC" id="2.7.13.3"/>
    </reaction>
</comment>
<keyword evidence="6 11" id="KW-0418">Kinase</keyword>
<dbReference type="Pfam" id="PF02518">
    <property type="entry name" value="HATPase_c"/>
    <property type="match status" value="1"/>
</dbReference>
<evidence type="ECO:0000256" key="3">
    <source>
        <dbReference type="ARBA" id="ARBA00022553"/>
    </source>
</evidence>
<dbReference type="InterPro" id="IPR003661">
    <property type="entry name" value="HisK_dim/P_dom"/>
</dbReference>
<accession>A0A1N7AUZ0</accession>
<dbReference type="GO" id="GO:0000155">
    <property type="term" value="F:phosphorelay sensor kinase activity"/>
    <property type="evidence" value="ECO:0007669"/>
    <property type="project" value="InterPro"/>
</dbReference>
<protein>
    <recommendedName>
        <fullName evidence="2">histidine kinase</fullName>
        <ecNumber evidence="2">2.7.13.3</ecNumber>
    </recommendedName>
</protein>
<dbReference type="InterPro" id="IPR003594">
    <property type="entry name" value="HATPase_dom"/>
</dbReference>
<dbReference type="CDD" id="cd00075">
    <property type="entry name" value="HATPase"/>
    <property type="match status" value="1"/>
</dbReference>
<dbReference type="Pfam" id="PF00512">
    <property type="entry name" value="HisKA"/>
    <property type="match status" value="1"/>
</dbReference>
<dbReference type="Gene3D" id="3.30.565.10">
    <property type="entry name" value="Histidine kinase-like ATPase, C-terminal domain"/>
    <property type="match status" value="1"/>
</dbReference>
<proteinExistence type="predicted"/>
<gene>
    <name evidence="11" type="ORF">SAMN05421829_11558</name>
</gene>
<dbReference type="PANTHER" id="PTHR43065">
    <property type="entry name" value="SENSOR HISTIDINE KINASE"/>
    <property type="match status" value="1"/>
</dbReference>
<dbReference type="EC" id="2.7.13.3" evidence="2"/>
<dbReference type="SMART" id="SM00388">
    <property type="entry name" value="HisKA"/>
    <property type="match status" value="1"/>
</dbReference>
<dbReference type="SUPFAM" id="SSF47384">
    <property type="entry name" value="Homodimeric domain of signal transducing histidine kinase"/>
    <property type="match status" value="1"/>
</dbReference>
<dbReference type="InterPro" id="IPR036890">
    <property type="entry name" value="HATPase_C_sf"/>
</dbReference>
<dbReference type="InterPro" id="IPR005467">
    <property type="entry name" value="His_kinase_dom"/>
</dbReference>
<organism evidence="11 12">
    <name type="scientific">Aromatoleum tolulyticum</name>
    <dbReference type="NCBI Taxonomy" id="34027"/>
    <lineage>
        <taxon>Bacteria</taxon>
        <taxon>Pseudomonadati</taxon>
        <taxon>Pseudomonadota</taxon>
        <taxon>Betaproteobacteria</taxon>
        <taxon>Rhodocyclales</taxon>
        <taxon>Rhodocyclaceae</taxon>
        <taxon>Aromatoleum</taxon>
    </lineage>
</organism>
<dbReference type="AlphaFoldDB" id="A0A1N7AUZ0"/>
<keyword evidence="7" id="KW-0067">ATP-binding</keyword>
<keyword evidence="3" id="KW-0597">Phosphoprotein</keyword>
<dbReference type="STRING" id="34027.SAMN05421829_11558"/>
<keyword evidence="4" id="KW-0808">Transferase</keyword>
<dbReference type="SUPFAM" id="SSF55874">
    <property type="entry name" value="ATPase domain of HSP90 chaperone/DNA topoisomerase II/histidine kinase"/>
    <property type="match status" value="1"/>
</dbReference>
<keyword evidence="5" id="KW-0547">Nucleotide-binding</keyword>
<evidence type="ECO:0000256" key="1">
    <source>
        <dbReference type="ARBA" id="ARBA00000085"/>
    </source>
</evidence>
<evidence type="ECO:0000313" key="12">
    <source>
        <dbReference type="Proteomes" id="UP000186819"/>
    </source>
</evidence>
<evidence type="ECO:0000256" key="2">
    <source>
        <dbReference type="ARBA" id="ARBA00012438"/>
    </source>
</evidence>
<evidence type="ECO:0000256" key="4">
    <source>
        <dbReference type="ARBA" id="ARBA00022679"/>
    </source>
</evidence>
<evidence type="ECO:0000256" key="6">
    <source>
        <dbReference type="ARBA" id="ARBA00022777"/>
    </source>
</evidence>
<keyword evidence="8" id="KW-0902">Two-component regulatory system</keyword>
<dbReference type="SMART" id="SM00387">
    <property type="entry name" value="HATPase_c"/>
    <property type="match status" value="1"/>
</dbReference>
<dbReference type="Proteomes" id="UP000186819">
    <property type="component" value="Unassembled WGS sequence"/>
</dbReference>
<dbReference type="Gene3D" id="1.10.287.130">
    <property type="match status" value="1"/>
</dbReference>
<evidence type="ECO:0000256" key="5">
    <source>
        <dbReference type="ARBA" id="ARBA00022741"/>
    </source>
</evidence>
<dbReference type="InterPro" id="IPR004358">
    <property type="entry name" value="Sig_transdc_His_kin-like_C"/>
</dbReference>
<evidence type="ECO:0000313" key="11">
    <source>
        <dbReference type="EMBL" id="SIR42823.1"/>
    </source>
</evidence>
<dbReference type="EMBL" id="FTMD01000015">
    <property type="protein sequence ID" value="SIR42823.1"/>
    <property type="molecule type" value="Genomic_DNA"/>
</dbReference>
<evidence type="ECO:0000256" key="7">
    <source>
        <dbReference type="ARBA" id="ARBA00022840"/>
    </source>
</evidence>
<name>A0A1N7AUZ0_9RHOO</name>
<keyword evidence="9" id="KW-1133">Transmembrane helix</keyword>
<reference evidence="12" key="1">
    <citation type="submission" date="2017-01" db="EMBL/GenBank/DDBJ databases">
        <authorList>
            <person name="Varghese N."/>
            <person name="Submissions S."/>
        </authorList>
    </citation>
    <scope>NUCLEOTIDE SEQUENCE [LARGE SCALE GENOMIC DNA]</scope>
    <source>
        <strain evidence="12">ATCC 51758</strain>
    </source>
</reference>
<dbReference type="PROSITE" id="PS50109">
    <property type="entry name" value="HIS_KIN"/>
    <property type="match status" value="1"/>
</dbReference>
<feature type="transmembrane region" description="Helical" evidence="9">
    <location>
        <begin position="247"/>
        <end position="266"/>
    </location>
</feature>
<evidence type="ECO:0000256" key="9">
    <source>
        <dbReference type="SAM" id="Phobius"/>
    </source>
</evidence>
<dbReference type="PANTHER" id="PTHR43065:SF10">
    <property type="entry name" value="PEROXIDE STRESS-ACTIVATED HISTIDINE KINASE MAK3"/>
    <property type="match status" value="1"/>
</dbReference>
<keyword evidence="9" id="KW-0472">Membrane</keyword>